<feature type="domain" description="LYR motif-containing protein Cup1-like N-terminal" evidence="2">
    <location>
        <begin position="15"/>
        <end position="123"/>
    </location>
</feature>
<sequence>MSQASLAPPEVWRHLLRTTLRECSYLPDPIARKYMHKYVLERYRKKVSAFAPDEQKDTKPRRTSAKHQERLNAMSLEKQKKLQKSARSILSLIRRGNQGYQLPLDKILMLAYGRVGAKKYTLLSEIVPNGRGGNKVFNSSADIEKYLEQKKKESTGDDWQLPEVLHALIKSQRNDSFVRSAHGKRFRAGDTIKIPRLNSWMKPLPECRRENIRKRILHRSKFAALPPADPDEVNTLRGLIDGTEPWKPPIRRVNVLPAAKKSALESLIHEGPQGGLSFKQAYADGRPHRLTRKFMRSIWKKVYKLMPVQGINLEGRPKFDFPTFKGRRYTLTMGKEEFQSILNNDEHGHDIASLATNSEHREETTDRGAESSIQ</sequence>
<proteinExistence type="predicted"/>
<dbReference type="Proteomes" id="UP000249363">
    <property type="component" value="Unassembled WGS sequence"/>
</dbReference>
<evidence type="ECO:0000259" key="2">
    <source>
        <dbReference type="Pfam" id="PF20263"/>
    </source>
</evidence>
<gene>
    <name evidence="3" type="ORF">BHQ10_002720</name>
</gene>
<feature type="compositionally biased region" description="Basic and acidic residues" evidence="1">
    <location>
        <begin position="358"/>
        <end position="374"/>
    </location>
</feature>
<accession>A0A364KT22</accession>
<evidence type="ECO:0000313" key="3">
    <source>
        <dbReference type="EMBL" id="RAO66708.1"/>
    </source>
</evidence>
<evidence type="ECO:0000256" key="1">
    <source>
        <dbReference type="SAM" id="MobiDB-lite"/>
    </source>
</evidence>
<keyword evidence="4" id="KW-1185">Reference proteome</keyword>
<dbReference type="EMBL" id="MIKG01000004">
    <property type="protein sequence ID" value="RAO66708.1"/>
    <property type="molecule type" value="Genomic_DNA"/>
</dbReference>
<organism evidence="3 4">
    <name type="scientific">Talaromyces amestolkiae</name>
    <dbReference type="NCBI Taxonomy" id="1196081"/>
    <lineage>
        <taxon>Eukaryota</taxon>
        <taxon>Fungi</taxon>
        <taxon>Dikarya</taxon>
        <taxon>Ascomycota</taxon>
        <taxon>Pezizomycotina</taxon>
        <taxon>Eurotiomycetes</taxon>
        <taxon>Eurotiomycetidae</taxon>
        <taxon>Eurotiales</taxon>
        <taxon>Trichocomaceae</taxon>
        <taxon>Talaromyces</taxon>
        <taxon>Talaromyces sect. Talaromyces</taxon>
    </lineage>
</organism>
<dbReference type="Pfam" id="PF20263">
    <property type="entry name" value="LYRM2-like"/>
    <property type="match status" value="1"/>
</dbReference>
<evidence type="ECO:0000313" key="4">
    <source>
        <dbReference type="Proteomes" id="UP000249363"/>
    </source>
</evidence>
<name>A0A364KT22_TALAM</name>
<dbReference type="InterPro" id="IPR046896">
    <property type="entry name" value="Cup1-like_N"/>
</dbReference>
<reference evidence="3 4" key="1">
    <citation type="journal article" date="2017" name="Biotechnol. Biofuels">
        <title>Differential beta-glucosidase expression as a function of carbon source availability in Talaromyces amestolkiae: a genomic and proteomic approach.</title>
        <authorList>
            <person name="de Eugenio L.I."/>
            <person name="Mendez-Liter J.A."/>
            <person name="Nieto-Dominguez M."/>
            <person name="Alonso L."/>
            <person name="Gil-Munoz J."/>
            <person name="Barriuso J."/>
            <person name="Prieto A."/>
            <person name="Martinez M.J."/>
        </authorList>
    </citation>
    <scope>NUCLEOTIDE SEQUENCE [LARGE SCALE GENOMIC DNA]</scope>
    <source>
        <strain evidence="3 4">CIB</strain>
    </source>
</reference>
<dbReference type="CDD" id="cd20273">
    <property type="entry name" value="Complex1_LYR_unchar"/>
    <property type="match status" value="1"/>
</dbReference>
<dbReference type="GeneID" id="63791937"/>
<feature type="region of interest" description="Disordered" evidence="1">
    <location>
        <begin position="354"/>
        <end position="374"/>
    </location>
</feature>
<dbReference type="AlphaFoldDB" id="A0A364KT22"/>
<dbReference type="RefSeq" id="XP_040731225.1">
    <property type="nucleotide sequence ID" value="XM_040874898.1"/>
</dbReference>
<protein>
    <recommendedName>
        <fullName evidence="2">LYR motif-containing protein Cup1-like N-terminal domain-containing protein</fullName>
    </recommendedName>
</protein>
<dbReference type="OrthoDB" id="5521299at2759"/>
<comment type="caution">
    <text evidence="3">The sequence shown here is derived from an EMBL/GenBank/DDBJ whole genome shotgun (WGS) entry which is preliminary data.</text>
</comment>